<dbReference type="PANTHER" id="PTHR37950">
    <property type="entry name" value="4-HYDROXYPHENYLACETATE CATABOLISM PROTEIN"/>
    <property type="match status" value="1"/>
</dbReference>
<comment type="caution">
    <text evidence="1">The sequence shown here is derived from an EMBL/GenBank/DDBJ whole genome shotgun (WGS) entry which is preliminary data.</text>
</comment>
<accession>A0ABP9L0J8</accession>
<dbReference type="EMBL" id="BAABKC010000081">
    <property type="protein sequence ID" value="GAA5068898.1"/>
    <property type="molecule type" value="Genomic_DNA"/>
</dbReference>
<name>A0ABP9L0J8_9ACTN</name>
<dbReference type="PANTHER" id="PTHR37950:SF1">
    <property type="entry name" value="4-HYDROXYPHENYLACETATE CATABOLISM PROTEIN"/>
    <property type="match status" value="1"/>
</dbReference>
<dbReference type="SUPFAM" id="SSF55331">
    <property type="entry name" value="Tautomerase/MIF"/>
    <property type="match status" value="1"/>
</dbReference>
<evidence type="ECO:0000313" key="1">
    <source>
        <dbReference type="EMBL" id="GAA5068898.1"/>
    </source>
</evidence>
<keyword evidence="2" id="KW-1185">Reference proteome</keyword>
<sequence>MPHLTIDCSAPLADALDRAALIEELHPLVLADSGSTGVCKTVFRRAETYVGDGADADGGSGGSGFVHVEVGLMPGRSEALKARLSEHILSLLVARLPAGGATCSVEVRDLAGSYRLFPTARSPRRRGEPVSARP</sequence>
<dbReference type="RefSeq" id="WP_345670547.1">
    <property type="nucleotide sequence ID" value="NZ_BAABKC010000081.1"/>
</dbReference>
<gene>
    <name evidence="1" type="ORF">GCM10023336_52520</name>
</gene>
<proteinExistence type="predicted"/>
<dbReference type="InterPro" id="IPR004220">
    <property type="entry name" value="5-COMe_2-OHmuconate_Isoase"/>
</dbReference>
<dbReference type="InterPro" id="IPR014347">
    <property type="entry name" value="Tautomerase/MIF_sf"/>
</dbReference>
<evidence type="ECO:0000313" key="2">
    <source>
        <dbReference type="Proteomes" id="UP001500124"/>
    </source>
</evidence>
<dbReference type="Pfam" id="PF02962">
    <property type="entry name" value="CHMI"/>
    <property type="match status" value="1"/>
</dbReference>
<reference evidence="2" key="1">
    <citation type="journal article" date="2019" name="Int. J. Syst. Evol. Microbiol.">
        <title>The Global Catalogue of Microorganisms (GCM) 10K type strain sequencing project: providing services to taxonomists for standard genome sequencing and annotation.</title>
        <authorList>
            <consortium name="The Broad Institute Genomics Platform"/>
            <consortium name="The Broad Institute Genome Sequencing Center for Infectious Disease"/>
            <person name="Wu L."/>
            <person name="Ma J."/>
        </authorList>
    </citation>
    <scope>NUCLEOTIDE SEQUENCE [LARGE SCALE GENOMIC DNA]</scope>
    <source>
        <strain evidence="2">JCM 18410</strain>
    </source>
</reference>
<protein>
    <recommendedName>
        <fullName evidence="3">5-carboxymethyl-2-hydroxymuconate Delta-isomerase</fullName>
    </recommendedName>
</protein>
<dbReference type="Proteomes" id="UP001500124">
    <property type="component" value="Unassembled WGS sequence"/>
</dbReference>
<evidence type="ECO:0008006" key="3">
    <source>
        <dbReference type="Google" id="ProtNLM"/>
    </source>
</evidence>
<organism evidence="1 2">
    <name type="scientific">Streptomyces similanensis</name>
    <dbReference type="NCBI Taxonomy" id="1274988"/>
    <lineage>
        <taxon>Bacteria</taxon>
        <taxon>Bacillati</taxon>
        <taxon>Actinomycetota</taxon>
        <taxon>Actinomycetes</taxon>
        <taxon>Kitasatosporales</taxon>
        <taxon>Streptomycetaceae</taxon>
        <taxon>Streptomyces</taxon>
    </lineage>
</organism>
<dbReference type="Gene3D" id="3.30.429.10">
    <property type="entry name" value="Macrophage Migration Inhibitory Factor"/>
    <property type="match status" value="1"/>
</dbReference>